<sequence length="137" mass="15870">MKPEFVDANVFIRLITNDDPVKAEKCYQLFQAAEKRKIILTTNESILAEVVYILSSRALYGLKPVRIKSLLLPLINLKSLQLDRKREFLLALEIYAQKSIDFEDSLAAARMHFDKIAVIYSYDRHFDKLPGVKRIEP</sequence>
<proteinExistence type="predicted"/>
<dbReference type="EMBL" id="MNUI01000053">
    <property type="protein sequence ID" value="OIN88833.1"/>
    <property type="molecule type" value="Genomic_DNA"/>
</dbReference>
<evidence type="ECO:0000259" key="1">
    <source>
        <dbReference type="Pfam" id="PF01850"/>
    </source>
</evidence>
<comment type="caution">
    <text evidence="2">The sequence shown here is derived from an EMBL/GenBank/DDBJ whole genome shotgun (WGS) entry which is preliminary data.</text>
</comment>
<reference evidence="2 3" key="1">
    <citation type="journal article" date="2016" name="Environ. Microbiol.">
        <title>Genomic resolution of a cold subsurface aquifer community provides metabolic insights for novel microbes adapted to high CO concentrations.</title>
        <authorList>
            <person name="Probst A.J."/>
            <person name="Castelle C.J."/>
            <person name="Singh A."/>
            <person name="Brown C.T."/>
            <person name="Anantharaman K."/>
            <person name="Sharon I."/>
            <person name="Hug L.A."/>
            <person name="Burstein D."/>
            <person name="Emerson J.B."/>
            <person name="Thomas B.C."/>
            <person name="Banfield J.F."/>
        </authorList>
    </citation>
    <scope>NUCLEOTIDE SEQUENCE [LARGE SCALE GENOMIC DNA]</scope>
    <source>
        <strain evidence="2">CG1_02_47_37</strain>
    </source>
</reference>
<dbReference type="Proteomes" id="UP000183144">
    <property type="component" value="Unassembled WGS sequence"/>
</dbReference>
<organism evidence="2 3">
    <name type="scientific">Candidatus Beckwithbacteria bacterium CG1_02_47_37</name>
    <dbReference type="NCBI Taxonomy" id="1805034"/>
    <lineage>
        <taxon>Bacteria</taxon>
        <taxon>Candidatus Beckwithiibacteriota</taxon>
    </lineage>
</organism>
<name>A0A1J4RN54_9BACT</name>
<dbReference type="AlphaFoldDB" id="A0A1J4RN54"/>
<dbReference type="InterPro" id="IPR029060">
    <property type="entry name" value="PIN-like_dom_sf"/>
</dbReference>
<dbReference type="SUPFAM" id="SSF88723">
    <property type="entry name" value="PIN domain-like"/>
    <property type="match status" value="1"/>
</dbReference>
<dbReference type="PANTHER" id="PTHR38826">
    <property type="entry name" value="RIBONUCLEASE VAPC13"/>
    <property type="match status" value="1"/>
</dbReference>
<accession>A0A1J4RN54</accession>
<dbReference type="STRING" id="1805034.AUJ59_03190"/>
<dbReference type="Gene3D" id="3.40.50.1010">
    <property type="entry name" value="5'-nuclease"/>
    <property type="match status" value="1"/>
</dbReference>
<dbReference type="InterPro" id="IPR052106">
    <property type="entry name" value="PINc/VapC_TA"/>
</dbReference>
<gene>
    <name evidence="2" type="ORF">AUJ59_03190</name>
</gene>
<dbReference type="InterPro" id="IPR002716">
    <property type="entry name" value="PIN_dom"/>
</dbReference>
<evidence type="ECO:0000313" key="3">
    <source>
        <dbReference type="Proteomes" id="UP000183144"/>
    </source>
</evidence>
<protein>
    <recommendedName>
        <fullName evidence="1">PIN domain-containing protein</fullName>
    </recommendedName>
</protein>
<dbReference type="Pfam" id="PF01850">
    <property type="entry name" value="PIN"/>
    <property type="match status" value="1"/>
</dbReference>
<feature type="domain" description="PIN" evidence="1">
    <location>
        <begin position="5"/>
        <end position="130"/>
    </location>
</feature>
<dbReference type="PANTHER" id="PTHR38826:SF5">
    <property type="entry name" value="RIBONUCLEASE VAPC13"/>
    <property type="match status" value="1"/>
</dbReference>
<evidence type="ECO:0000313" key="2">
    <source>
        <dbReference type="EMBL" id="OIN88833.1"/>
    </source>
</evidence>